<name>A0ABT8L986_9BACT</name>
<feature type="domain" description="Calcineurin-like phosphoesterase" evidence="3">
    <location>
        <begin position="1"/>
        <end position="150"/>
    </location>
</feature>
<keyword evidence="5" id="KW-1185">Reference proteome</keyword>
<reference evidence="4" key="1">
    <citation type="submission" date="2023-06" db="EMBL/GenBank/DDBJ databases">
        <title>Genomic of Agaribacillus aureum.</title>
        <authorList>
            <person name="Wang G."/>
        </authorList>
    </citation>
    <scope>NUCLEOTIDE SEQUENCE</scope>
    <source>
        <strain evidence="4">BMA12</strain>
    </source>
</reference>
<evidence type="ECO:0000313" key="4">
    <source>
        <dbReference type="EMBL" id="MDN5214330.1"/>
    </source>
</evidence>
<accession>A0ABT8L986</accession>
<evidence type="ECO:0000313" key="5">
    <source>
        <dbReference type="Proteomes" id="UP001172083"/>
    </source>
</evidence>
<dbReference type="Gene3D" id="3.60.21.10">
    <property type="match status" value="1"/>
</dbReference>
<keyword evidence="2" id="KW-0479">Metal-binding</keyword>
<dbReference type="RefSeq" id="WP_346759664.1">
    <property type="nucleotide sequence ID" value="NZ_JAUJEB010000004.1"/>
</dbReference>
<dbReference type="EMBL" id="JAUJEB010000004">
    <property type="protein sequence ID" value="MDN5214330.1"/>
    <property type="molecule type" value="Genomic_DNA"/>
</dbReference>
<dbReference type="InterPro" id="IPR029052">
    <property type="entry name" value="Metallo-depent_PP-like"/>
</dbReference>
<dbReference type="NCBIfam" id="TIGR00040">
    <property type="entry name" value="yfcE"/>
    <property type="match status" value="1"/>
</dbReference>
<proteinExistence type="inferred from homology"/>
<comment type="caution">
    <text evidence="4">The sequence shown here is derived from an EMBL/GenBank/DDBJ whole genome shotgun (WGS) entry which is preliminary data.</text>
</comment>
<dbReference type="Proteomes" id="UP001172083">
    <property type="component" value="Unassembled WGS sequence"/>
</dbReference>
<evidence type="ECO:0000256" key="2">
    <source>
        <dbReference type="RuleBase" id="RU362039"/>
    </source>
</evidence>
<comment type="similarity">
    <text evidence="1 2">Belongs to the metallophosphoesterase superfamily. YfcE family.</text>
</comment>
<dbReference type="InterPro" id="IPR024654">
    <property type="entry name" value="Calcineurin-like_PHP_lpxH"/>
</dbReference>
<comment type="cofactor">
    <cofactor evidence="2">
        <name>a divalent metal cation</name>
        <dbReference type="ChEBI" id="CHEBI:60240"/>
    </cofactor>
</comment>
<dbReference type="SUPFAM" id="SSF56300">
    <property type="entry name" value="Metallo-dependent phosphatases"/>
    <property type="match status" value="1"/>
</dbReference>
<organism evidence="4 5">
    <name type="scientific">Agaribacillus aureus</name>
    <dbReference type="NCBI Taxonomy" id="3051825"/>
    <lineage>
        <taxon>Bacteria</taxon>
        <taxon>Pseudomonadati</taxon>
        <taxon>Bacteroidota</taxon>
        <taxon>Cytophagia</taxon>
        <taxon>Cytophagales</taxon>
        <taxon>Splendidivirgaceae</taxon>
        <taxon>Agaribacillus</taxon>
    </lineage>
</organism>
<evidence type="ECO:0000259" key="3">
    <source>
        <dbReference type="Pfam" id="PF12850"/>
    </source>
</evidence>
<dbReference type="EC" id="3.1.4.-" evidence="2"/>
<protein>
    <recommendedName>
        <fullName evidence="2">Phosphoesterase</fullName>
        <ecNumber evidence="2">3.1.4.-</ecNumber>
    </recommendedName>
</protein>
<dbReference type="InterPro" id="IPR000979">
    <property type="entry name" value="Phosphodiesterase_MJ0936/Vps29"/>
</dbReference>
<sequence length="171" mass="19707">MKIGLLSDTHGYLDKKIFPYFEACDEIWHAGDIGTLELYDQLCAFKPVKAVFGNIDGREIRQHCPEWQQFDCEGLNVWMTHIGGYPPKYNRRVYGMLKENTPDIFICGHSHILKVMTDPRLNNLLYLNPGAAGKHGFHKVKTLIRFDINEKNVENMQVIELGKRAEKKQGD</sequence>
<dbReference type="Pfam" id="PF12850">
    <property type="entry name" value="Metallophos_2"/>
    <property type="match status" value="1"/>
</dbReference>
<gene>
    <name evidence="4" type="ORF">QQ020_19785</name>
</gene>
<evidence type="ECO:0000256" key="1">
    <source>
        <dbReference type="ARBA" id="ARBA00008950"/>
    </source>
</evidence>